<dbReference type="SMART" id="SM00530">
    <property type="entry name" value="HTH_XRE"/>
    <property type="match status" value="1"/>
</dbReference>
<accession>A4J2V8</accession>
<dbReference type="CDD" id="cd00093">
    <property type="entry name" value="HTH_XRE"/>
    <property type="match status" value="1"/>
</dbReference>
<dbReference type="KEGG" id="drm:Dred_0874"/>
<dbReference type="Pfam" id="PF01381">
    <property type="entry name" value="HTH_3"/>
    <property type="match status" value="1"/>
</dbReference>
<evidence type="ECO:0000256" key="1">
    <source>
        <dbReference type="ARBA" id="ARBA00023125"/>
    </source>
</evidence>
<dbReference type="STRING" id="349161.Dred_0874"/>
<dbReference type="AlphaFoldDB" id="A4J2V8"/>
<dbReference type="HOGENOM" id="CLU_113649_0_0_9"/>
<sequence length="206" mass="23388">MNYGKRVTFFREKLGISKRKLAKMIGVDPSLITKIEANNTKPSLDTLERICTSLGIELADFFAEECKQLRVVSDDLKSLIYDLRDLRSSQLLAIKKIISEFRLVNQSISNTLSNEVLDLFNSKEAITIAGKPISLEERIQILEALRDILSQEETPTNEDDEVLVASYEGDQLFHLPTPEEAEDIQRAIKAAMEQKRKDQSNNNQSE</sequence>
<feature type="domain" description="HTH cro/C1-type" evidence="2">
    <location>
        <begin position="11"/>
        <end position="61"/>
    </location>
</feature>
<dbReference type="PANTHER" id="PTHR46797:SF1">
    <property type="entry name" value="METHYLPHOSPHONATE SYNTHASE"/>
    <property type="match status" value="1"/>
</dbReference>
<dbReference type="GO" id="GO:0005829">
    <property type="term" value="C:cytosol"/>
    <property type="evidence" value="ECO:0007669"/>
    <property type="project" value="TreeGrafter"/>
</dbReference>
<dbReference type="OrthoDB" id="1684348at2"/>
<keyword evidence="4" id="KW-1185">Reference proteome</keyword>
<dbReference type="SUPFAM" id="SSF47413">
    <property type="entry name" value="lambda repressor-like DNA-binding domains"/>
    <property type="match status" value="1"/>
</dbReference>
<dbReference type="PANTHER" id="PTHR46797">
    <property type="entry name" value="HTH-TYPE TRANSCRIPTIONAL REGULATOR"/>
    <property type="match status" value="1"/>
</dbReference>
<dbReference type="InterPro" id="IPR010982">
    <property type="entry name" value="Lambda_DNA-bd_dom_sf"/>
</dbReference>
<reference evidence="3 4" key="1">
    <citation type="submission" date="2007-03" db="EMBL/GenBank/DDBJ databases">
        <title>Complete sequence of Desulfotomaculum reducens MI-1.</title>
        <authorList>
            <consortium name="US DOE Joint Genome Institute"/>
            <person name="Copeland A."/>
            <person name="Lucas S."/>
            <person name="Lapidus A."/>
            <person name="Barry K."/>
            <person name="Detter J.C."/>
            <person name="Glavina del Rio T."/>
            <person name="Hammon N."/>
            <person name="Israni S."/>
            <person name="Dalin E."/>
            <person name="Tice H."/>
            <person name="Pitluck S."/>
            <person name="Sims D."/>
            <person name="Brettin T."/>
            <person name="Bruce D."/>
            <person name="Han C."/>
            <person name="Tapia R."/>
            <person name="Schmutz J."/>
            <person name="Larimer F."/>
            <person name="Land M."/>
            <person name="Hauser L."/>
            <person name="Kyrpides N."/>
            <person name="Kim E."/>
            <person name="Tebo B.M."/>
            <person name="Richardson P."/>
        </authorList>
    </citation>
    <scope>NUCLEOTIDE SEQUENCE [LARGE SCALE GENOMIC DNA]</scope>
    <source>
        <strain evidence="3 4">MI-1</strain>
    </source>
</reference>
<name>A4J2V8_DESRM</name>
<keyword evidence="1" id="KW-0238">DNA-binding</keyword>
<dbReference type="Proteomes" id="UP000001556">
    <property type="component" value="Chromosome"/>
</dbReference>
<dbReference type="Gene3D" id="1.10.260.40">
    <property type="entry name" value="lambda repressor-like DNA-binding domains"/>
    <property type="match status" value="1"/>
</dbReference>
<evidence type="ECO:0000259" key="2">
    <source>
        <dbReference type="PROSITE" id="PS50943"/>
    </source>
</evidence>
<organism evidence="3 4">
    <name type="scientific">Desulforamulus reducens (strain ATCC BAA-1160 / DSM 100696 / MI-1)</name>
    <name type="common">Desulfotomaculum reducens</name>
    <dbReference type="NCBI Taxonomy" id="349161"/>
    <lineage>
        <taxon>Bacteria</taxon>
        <taxon>Bacillati</taxon>
        <taxon>Bacillota</taxon>
        <taxon>Clostridia</taxon>
        <taxon>Eubacteriales</taxon>
        <taxon>Peptococcaceae</taxon>
        <taxon>Desulforamulus</taxon>
    </lineage>
</organism>
<dbReference type="InterPro" id="IPR050807">
    <property type="entry name" value="TransReg_Diox_bact_type"/>
</dbReference>
<evidence type="ECO:0000313" key="4">
    <source>
        <dbReference type="Proteomes" id="UP000001556"/>
    </source>
</evidence>
<dbReference type="GO" id="GO:0003677">
    <property type="term" value="F:DNA binding"/>
    <property type="evidence" value="ECO:0007669"/>
    <property type="project" value="UniProtKB-KW"/>
</dbReference>
<dbReference type="PROSITE" id="PS50943">
    <property type="entry name" value="HTH_CROC1"/>
    <property type="match status" value="1"/>
</dbReference>
<dbReference type="eggNOG" id="COG1813">
    <property type="taxonomic scope" value="Bacteria"/>
</dbReference>
<dbReference type="RefSeq" id="WP_011877241.1">
    <property type="nucleotide sequence ID" value="NC_009253.1"/>
</dbReference>
<dbReference type="GO" id="GO:0003700">
    <property type="term" value="F:DNA-binding transcription factor activity"/>
    <property type="evidence" value="ECO:0007669"/>
    <property type="project" value="TreeGrafter"/>
</dbReference>
<dbReference type="EMBL" id="CP000612">
    <property type="protein sequence ID" value="ABO49411.1"/>
    <property type="molecule type" value="Genomic_DNA"/>
</dbReference>
<proteinExistence type="predicted"/>
<gene>
    <name evidence="3" type="ordered locus">Dred_0874</name>
</gene>
<protein>
    <submittedName>
        <fullName evidence="3">Helix-turn-helix domain protein</fullName>
    </submittedName>
</protein>
<evidence type="ECO:0000313" key="3">
    <source>
        <dbReference type="EMBL" id="ABO49411.1"/>
    </source>
</evidence>
<dbReference type="InterPro" id="IPR001387">
    <property type="entry name" value="Cro/C1-type_HTH"/>
</dbReference>